<dbReference type="InterPro" id="IPR000536">
    <property type="entry name" value="Nucl_hrmn_rcpt_lig-bd"/>
</dbReference>
<accession>A0AAE8ZVA1</accession>
<dbReference type="InterPro" id="IPR013088">
    <property type="entry name" value="Znf_NHR/GATA"/>
</dbReference>
<feature type="domain" description="NR LBD" evidence="12">
    <location>
        <begin position="136"/>
        <end position="368"/>
    </location>
</feature>
<comment type="subcellular location">
    <subcellularLocation>
        <location evidence="10">Nucleus</location>
    </subcellularLocation>
</comment>
<sequence>MNTNRPESCEICGKRAFGYNYDVVSCNACKMFFRRANAEKMGKKKCRLGGQCFDVKNLVEASPKCRPCRFAKCKELGMKRNLDSENTVPTKPKISEVAIVNTPIVTQSHIDCNTFQKIKYMNETRIKVYKMINVCEDPSFLELVLQDSNLAKYIKPQLINWEKTERKLKPWGSLGVMVIAEVVKTMDFYKELLFSDKVLLLKNVAFKSHHLSIAFDSFMMKKGRVLAPTGDEMLPKEVMEIEKCNEVIDDLLTIPMQPLLKLEVTENEFLLLNMIMICNPGIPNLSQNGKDILYKHQCQYTRLLLQICLQTDPRTGPSRLLELLRIGSHFDKQAKITHTMLIMFRQLWNPRCYIPKVLKESCGLEYLV</sequence>
<evidence type="ECO:0000256" key="2">
    <source>
        <dbReference type="ARBA" id="ARBA00022723"/>
    </source>
</evidence>
<dbReference type="SUPFAM" id="SSF57716">
    <property type="entry name" value="Glucocorticoid receptor-like (DNA-binding domain)"/>
    <property type="match status" value="1"/>
</dbReference>
<evidence type="ECO:0000256" key="7">
    <source>
        <dbReference type="ARBA" id="ARBA00023163"/>
    </source>
</evidence>
<dbReference type="GO" id="GO:0043565">
    <property type="term" value="F:sequence-specific DNA binding"/>
    <property type="evidence" value="ECO:0007669"/>
    <property type="project" value="InterPro"/>
</dbReference>
<evidence type="ECO:0000256" key="5">
    <source>
        <dbReference type="ARBA" id="ARBA00023015"/>
    </source>
</evidence>
<keyword evidence="8 10" id="KW-0675">Receptor</keyword>
<dbReference type="EMBL" id="CP090895">
    <property type="protein sequence ID" value="ULT87328.1"/>
    <property type="molecule type" value="Genomic_DNA"/>
</dbReference>
<dbReference type="PANTHER" id="PTHR45886:SF14">
    <property type="entry name" value="NUCLEAR HORMONE RECEPTOR FAMILY-RELATED"/>
    <property type="match status" value="1"/>
</dbReference>
<dbReference type="Pfam" id="PF00105">
    <property type="entry name" value="zf-C4"/>
    <property type="match status" value="1"/>
</dbReference>
<evidence type="ECO:0000256" key="9">
    <source>
        <dbReference type="ARBA" id="ARBA00023242"/>
    </source>
</evidence>
<evidence type="ECO:0000259" key="11">
    <source>
        <dbReference type="PROSITE" id="PS51030"/>
    </source>
</evidence>
<evidence type="ECO:0000256" key="3">
    <source>
        <dbReference type="ARBA" id="ARBA00022771"/>
    </source>
</evidence>
<proteinExistence type="inferred from homology"/>
<dbReference type="CDD" id="cd06157">
    <property type="entry name" value="NR_LBD"/>
    <property type="match status" value="1"/>
</dbReference>
<dbReference type="Proteomes" id="UP000827892">
    <property type="component" value="Chromosome V"/>
</dbReference>
<dbReference type="AlphaFoldDB" id="A0AAE8ZVA1"/>
<dbReference type="PRINTS" id="PR00047">
    <property type="entry name" value="STROIDFINGER"/>
</dbReference>
<dbReference type="GO" id="GO:0003700">
    <property type="term" value="F:DNA-binding transcription factor activity"/>
    <property type="evidence" value="ECO:0007669"/>
    <property type="project" value="InterPro"/>
</dbReference>
<dbReference type="SMART" id="SM00430">
    <property type="entry name" value="HOLI"/>
    <property type="match status" value="1"/>
</dbReference>
<keyword evidence="7 10" id="KW-0804">Transcription</keyword>
<keyword evidence="3 10" id="KW-0863">Zinc-finger</keyword>
<keyword evidence="5 10" id="KW-0805">Transcription regulation</keyword>
<dbReference type="InterPro" id="IPR001628">
    <property type="entry name" value="Znf_hrmn_rcpt"/>
</dbReference>
<dbReference type="GO" id="GO:0005634">
    <property type="term" value="C:nucleus"/>
    <property type="evidence" value="ECO:0007669"/>
    <property type="project" value="UniProtKB-SubCell"/>
</dbReference>
<evidence type="ECO:0000256" key="6">
    <source>
        <dbReference type="ARBA" id="ARBA00023125"/>
    </source>
</evidence>
<evidence type="ECO:0000313" key="13">
    <source>
        <dbReference type="EMBL" id="ULT87328.1"/>
    </source>
</evidence>
<dbReference type="SUPFAM" id="SSF48508">
    <property type="entry name" value="Nuclear receptor ligand-binding domain"/>
    <property type="match status" value="1"/>
</dbReference>
<name>A0AAE8ZVA1_CAEBR</name>
<comment type="similarity">
    <text evidence="1 10">Belongs to the nuclear hormone receptor family.</text>
</comment>
<dbReference type="GO" id="GO:0008270">
    <property type="term" value="F:zinc ion binding"/>
    <property type="evidence" value="ECO:0007669"/>
    <property type="project" value="UniProtKB-KW"/>
</dbReference>
<keyword evidence="9 10" id="KW-0539">Nucleus</keyword>
<keyword evidence="2 10" id="KW-0479">Metal-binding</keyword>
<evidence type="ECO:0000256" key="4">
    <source>
        <dbReference type="ARBA" id="ARBA00022833"/>
    </source>
</evidence>
<dbReference type="Gene3D" id="3.30.50.10">
    <property type="entry name" value="Erythroid Transcription Factor GATA-1, subunit A"/>
    <property type="match status" value="1"/>
</dbReference>
<feature type="domain" description="Nuclear receptor" evidence="11">
    <location>
        <begin position="6"/>
        <end position="85"/>
    </location>
</feature>
<evidence type="ECO:0000313" key="14">
    <source>
        <dbReference type="Proteomes" id="UP000827892"/>
    </source>
</evidence>
<reference evidence="13 14" key="1">
    <citation type="submission" date="2022-02" db="EMBL/GenBank/DDBJ databases">
        <title>Chromosome-level reference genomes for two strains of Caenorhabditis briggsae: an improved platform for comparative genomics.</title>
        <authorList>
            <person name="Stevens L."/>
            <person name="Andersen E.C."/>
        </authorList>
    </citation>
    <scope>NUCLEOTIDE SEQUENCE [LARGE SCALE GENOMIC DNA]</scope>
    <source>
        <strain evidence="13">QX1410_ONT</strain>
        <tissue evidence="13">Whole-organism</tissue>
    </source>
</reference>
<dbReference type="Pfam" id="PF00104">
    <property type="entry name" value="Hormone_recep"/>
    <property type="match status" value="1"/>
</dbReference>
<dbReference type="InterPro" id="IPR035500">
    <property type="entry name" value="NHR-like_dom_sf"/>
</dbReference>
<gene>
    <name evidence="13" type="ORF">L3Y34_006850</name>
</gene>
<dbReference type="Gene3D" id="1.10.565.10">
    <property type="entry name" value="Retinoid X Receptor"/>
    <property type="match status" value="1"/>
</dbReference>
<dbReference type="SMART" id="SM00399">
    <property type="entry name" value="ZnF_C4"/>
    <property type="match status" value="1"/>
</dbReference>
<dbReference type="PROSITE" id="PS00031">
    <property type="entry name" value="NUCLEAR_REC_DBD_1"/>
    <property type="match status" value="1"/>
</dbReference>
<dbReference type="PROSITE" id="PS51843">
    <property type="entry name" value="NR_LBD"/>
    <property type="match status" value="1"/>
</dbReference>
<keyword evidence="6 10" id="KW-0238">DNA-binding</keyword>
<evidence type="ECO:0000259" key="12">
    <source>
        <dbReference type="PROSITE" id="PS51843"/>
    </source>
</evidence>
<protein>
    <submittedName>
        <fullName evidence="13">Uncharacterized protein</fullName>
    </submittedName>
</protein>
<dbReference type="PROSITE" id="PS51030">
    <property type="entry name" value="NUCLEAR_REC_DBD_2"/>
    <property type="match status" value="1"/>
</dbReference>
<organism evidence="13 14">
    <name type="scientific">Caenorhabditis briggsae</name>
    <dbReference type="NCBI Taxonomy" id="6238"/>
    <lineage>
        <taxon>Eukaryota</taxon>
        <taxon>Metazoa</taxon>
        <taxon>Ecdysozoa</taxon>
        <taxon>Nematoda</taxon>
        <taxon>Chromadorea</taxon>
        <taxon>Rhabditida</taxon>
        <taxon>Rhabditina</taxon>
        <taxon>Rhabditomorpha</taxon>
        <taxon>Rhabditoidea</taxon>
        <taxon>Rhabditidae</taxon>
        <taxon>Peloderinae</taxon>
        <taxon>Caenorhabditis</taxon>
    </lineage>
</organism>
<dbReference type="PANTHER" id="PTHR45886">
    <property type="entry name" value="NUCLEAR HORMONE RECEPTOR FAMILY-RELATED-RELATED"/>
    <property type="match status" value="1"/>
</dbReference>
<evidence type="ECO:0000256" key="1">
    <source>
        <dbReference type="ARBA" id="ARBA00005993"/>
    </source>
</evidence>
<keyword evidence="4 10" id="KW-0862">Zinc</keyword>
<evidence type="ECO:0000256" key="8">
    <source>
        <dbReference type="ARBA" id="ARBA00023170"/>
    </source>
</evidence>
<evidence type="ECO:0000256" key="10">
    <source>
        <dbReference type="RuleBase" id="RU004334"/>
    </source>
</evidence>